<gene>
    <name evidence="1" type="ORF">G3I53_06955</name>
</gene>
<accession>A0A6G3QR45</accession>
<comment type="caution">
    <text evidence="1">The sequence shown here is derived from an EMBL/GenBank/DDBJ whole genome shotgun (WGS) entry which is preliminary data.</text>
</comment>
<dbReference type="AlphaFoldDB" id="A0A6G3QR45"/>
<sequence>MSTRDTVVTAIALTEDILGPHLVPAPVRHRPAGPHRPGGTALLTFTGRRAADTARSGTAVRSLFGDRLTDALRDRLVISALLGAAGAEHRVPLAGPPAALAGARLACTGPDPMDHRPLAPSLPTLVRFAAATDELAGLRSRFADRAARYGLRSAAQASRRLLAAFEDGPDGRPSPPCRLAALIRPLAPAAGPDTVSGLALDLPPRLLHEAFGRGRLVRFEEVDFPATLTHGPTRRFLRDTGLPEESFLFRQDTDQPPRTLAEFHAEEGRGDAGLPAHADRLLRLGTPVARHSLVVDGATGEVLLWDERASGLRPLTTDVSTLAATLWLLQREHALDADAEDALTARAYDRLVMAMIEALSAFDPADATAGTDEHDWSRLLREEADGVL</sequence>
<organism evidence="1">
    <name type="scientific">Streptomyces sp. SID14436</name>
    <dbReference type="NCBI Taxonomy" id="2706070"/>
    <lineage>
        <taxon>Bacteria</taxon>
        <taxon>Bacillati</taxon>
        <taxon>Actinomycetota</taxon>
        <taxon>Actinomycetes</taxon>
        <taxon>Kitasatosporales</taxon>
        <taxon>Streptomycetaceae</taxon>
        <taxon>Streptomyces</taxon>
    </lineage>
</organism>
<proteinExistence type="predicted"/>
<name>A0A6G3QR45_9ACTN</name>
<dbReference type="RefSeq" id="WP_164438127.1">
    <property type="nucleotide sequence ID" value="NZ_JAAGMD010000191.1"/>
</dbReference>
<dbReference type="InterPro" id="IPR025851">
    <property type="entry name" value="SUKH-4"/>
</dbReference>
<dbReference type="EMBL" id="JAAGMD010000191">
    <property type="protein sequence ID" value="NEA85792.1"/>
    <property type="molecule type" value="Genomic_DNA"/>
</dbReference>
<evidence type="ECO:0000313" key="1">
    <source>
        <dbReference type="EMBL" id="NEA85792.1"/>
    </source>
</evidence>
<reference evidence="1" key="1">
    <citation type="submission" date="2020-01" db="EMBL/GenBank/DDBJ databases">
        <title>Insect and environment-associated Actinomycetes.</title>
        <authorList>
            <person name="Currrie C."/>
            <person name="Chevrette M."/>
            <person name="Carlson C."/>
            <person name="Stubbendieck R."/>
            <person name="Wendt-Pienkowski E."/>
        </authorList>
    </citation>
    <scope>NUCLEOTIDE SEQUENCE</scope>
    <source>
        <strain evidence="1">SID14436</strain>
    </source>
</reference>
<evidence type="ECO:0008006" key="2">
    <source>
        <dbReference type="Google" id="ProtNLM"/>
    </source>
</evidence>
<protein>
    <recommendedName>
        <fullName evidence="2">SUKH-4 family immunity protein</fullName>
    </recommendedName>
</protein>
<dbReference type="Pfam" id="PF14435">
    <property type="entry name" value="SUKH-4"/>
    <property type="match status" value="1"/>
</dbReference>